<keyword evidence="3" id="KW-1185">Reference proteome</keyword>
<reference evidence="2" key="1">
    <citation type="submission" date="2020-08" db="EMBL/GenBank/DDBJ databases">
        <title>Genome public.</title>
        <authorList>
            <person name="Liu C."/>
            <person name="Sun Q."/>
        </authorList>
    </citation>
    <scope>NUCLEOTIDE SEQUENCE</scope>
    <source>
        <strain evidence="2">BX8</strain>
    </source>
</reference>
<dbReference type="RefSeq" id="WP_186888708.1">
    <property type="nucleotide sequence ID" value="NZ_JACONZ010000005.1"/>
</dbReference>
<protein>
    <submittedName>
        <fullName evidence="2">MBL fold metallo-hydrolase</fullName>
    </submittedName>
</protein>
<dbReference type="SMART" id="SM00849">
    <property type="entry name" value="Lactamase_B"/>
    <property type="match status" value="1"/>
</dbReference>
<comment type="caution">
    <text evidence="2">The sequence shown here is derived from an EMBL/GenBank/DDBJ whole genome shotgun (WGS) entry which is preliminary data.</text>
</comment>
<proteinExistence type="predicted"/>
<dbReference type="Pfam" id="PF00753">
    <property type="entry name" value="Lactamase_B"/>
    <property type="match status" value="1"/>
</dbReference>
<dbReference type="InterPro" id="IPR001279">
    <property type="entry name" value="Metallo-B-lactamas"/>
</dbReference>
<gene>
    <name evidence="2" type="ORF">H8S23_12595</name>
</gene>
<dbReference type="AlphaFoldDB" id="A0A923L1W9"/>
<dbReference type="Gene3D" id="3.60.15.10">
    <property type="entry name" value="Ribonuclease Z/Hydroxyacylglutathione hydrolase-like"/>
    <property type="match status" value="1"/>
</dbReference>
<dbReference type="PANTHER" id="PTHR42951">
    <property type="entry name" value="METALLO-BETA-LACTAMASE DOMAIN-CONTAINING"/>
    <property type="match status" value="1"/>
</dbReference>
<dbReference type="EMBL" id="JACONZ010000005">
    <property type="protein sequence ID" value="MBC5582344.1"/>
    <property type="molecule type" value="Genomic_DNA"/>
</dbReference>
<organism evidence="2 3">
    <name type="scientific">Anaerofilum hominis</name>
    <dbReference type="NCBI Taxonomy" id="2763016"/>
    <lineage>
        <taxon>Bacteria</taxon>
        <taxon>Bacillati</taxon>
        <taxon>Bacillota</taxon>
        <taxon>Clostridia</taxon>
        <taxon>Eubacteriales</taxon>
        <taxon>Oscillospiraceae</taxon>
        <taxon>Anaerofilum</taxon>
    </lineage>
</organism>
<accession>A0A923L1W9</accession>
<dbReference type="Proteomes" id="UP000659630">
    <property type="component" value="Unassembled WGS sequence"/>
</dbReference>
<evidence type="ECO:0000259" key="1">
    <source>
        <dbReference type="SMART" id="SM00849"/>
    </source>
</evidence>
<sequence length="280" mass="31629">MKYRSANIDEKGMLFGKWCSMPGVWTLTNRWQNFMFLIVGEEKAMLIDTGYGEGDLREIVESITDKPVMVVNTHGHFDHTGGNAWWTDVWMAEGAAAAARTAFSPEQQAWYDAKPHRDYRIHTLKEGDLIDLGGKQIEVLSIPAHQEGSIALLDRTDRLLFTGDEMESGQVLLFVRDRNLPLREVVAAHRANLQKLAARRAEYDFICPAHNGTLLQPDLYLNDFLALDQEILDGRARIQPDTAGFGYAPYQDGEDVFSKMGRQERAEHGQASVVYLKQEA</sequence>
<evidence type="ECO:0000313" key="3">
    <source>
        <dbReference type="Proteomes" id="UP000659630"/>
    </source>
</evidence>
<dbReference type="PANTHER" id="PTHR42951:SF22">
    <property type="entry name" value="METALLO BETA-LACTAMASE SUPERFAMILY LIPOPROTEIN"/>
    <property type="match status" value="1"/>
</dbReference>
<evidence type="ECO:0000313" key="2">
    <source>
        <dbReference type="EMBL" id="MBC5582344.1"/>
    </source>
</evidence>
<dbReference type="InterPro" id="IPR050855">
    <property type="entry name" value="NDM-1-like"/>
</dbReference>
<feature type="domain" description="Metallo-beta-lactamase" evidence="1">
    <location>
        <begin position="32"/>
        <end position="210"/>
    </location>
</feature>
<name>A0A923L1W9_9FIRM</name>
<dbReference type="InterPro" id="IPR036866">
    <property type="entry name" value="RibonucZ/Hydroxyglut_hydro"/>
</dbReference>
<dbReference type="SUPFAM" id="SSF56281">
    <property type="entry name" value="Metallo-hydrolase/oxidoreductase"/>
    <property type="match status" value="1"/>
</dbReference>